<feature type="transmembrane region" description="Helical" evidence="2">
    <location>
        <begin position="32"/>
        <end position="54"/>
    </location>
</feature>
<evidence type="ECO:0000313" key="4">
    <source>
        <dbReference type="Proteomes" id="UP000823405"/>
    </source>
</evidence>
<evidence type="ECO:0000313" key="3">
    <source>
        <dbReference type="EMBL" id="KAG0303396.1"/>
    </source>
</evidence>
<feature type="region of interest" description="Disordered" evidence="1">
    <location>
        <begin position="124"/>
        <end position="151"/>
    </location>
</feature>
<protein>
    <submittedName>
        <fullName evidence="3">Uncharacterized protein</fullName>
    </submittedName>
</protein>
<evidence type="ECO:0000256" key="2">
    <source>
        <dbReference type="SAM" id="Phobius"/>
    </source>
</evidence>
<name>A0A9P6QZN8_9FUNG</name>
<keyword evidence="2" id="KW-0812">Transmembrane</keyword>
<evidence type="ECO:0000256" key="1">
    <source>
        <dbReference type="SAM" id="MobiDB-lite"/>
    </source>
</evidence>
<keyword evidence="2" id="KW-1133">Transmembrane helix</keyword>
<organism evidence="3 4">
    <name type="scientific">Linnemannia gamsii</name>
    <dbReference type="NCBI Taxonomy" id="64522"/>
    <lineage>
        <taxon>Eukaryota</taxon>
        <taxon>Fungi</taxon>
        <taxon>Fungi incertae sedis</taxon>
        <taxon>Mucoromycota</taxon>
        <taxon>Mortierellomycotina</taxon>
        <taxon>Mortierellomycetes</taxon>
        <taxon>Mortierellales</taxon>
        <taxon>Mortierellaceae</taxon>
        <taxon>Linnemannia</taxon>
    </lineage>
</organism>
<dbReference type="EMBL" id="JAAAIN010001404">
    <property type="protein sequence ID" value="KAG0303396.1"/>
    <property type="molecule type" value="Genomic_DNA"/>
</dbReference>
<comment type="caution">
    <text evidence="3">The sequence shown here is derived from an EMBL/GenBank/DDBJ whole genome shotgun (WGS) entry which is preliminary data.</text>
</comment>
<dbReference type="Proteomes" id="UP000823405">
    <property type="component" value="Unassembled WGS sequence"/>
</dbReference>
<gene>
    <name evidence="3" type="ORF">BGZ97_001920</name>
</gene>
<accession>A0A9P6QZN8</accession>
<sequence>MEQGHTEQTPLLRTTPQQDTPAAKRRTCLVRWSLFTVSILIFVAIILFALLAPFNHKGDGVHVVPSKLVVQDTKVRIQLGTLRREGEKEKKAGGLVSDVLIESANVHALTIHVLEAKVSPVRASEGGEKGGVTRNDNTIAAKDDDDLIGRREEEEPALMVDRVQSDTGTFLNFFISSLSSQLPDNDIKNRKHGHTRREKRIFVGRLRLRIEVPLGFAGELTIDGSDLDIEGASSLAKARFTLLHLTTDEGNIILGTNDDDDDSDSTDIRSPILQVAHLYARIHQKGSVHIGYMGSAEKGKPVRVNIETQEGDISIEALQMMLSFDVDKRHPVDDEVVHFFSLVTHQGDVRMHLREGERLLGPWYVRGFVMVMARAHGGVIQGRVEIPDLQLLILDAVSDRDTDLKVSEKFIGELTVSSSPRHDAMVVPFPGSTHLLSFTRWSKTLKKGKKVRAEDDYMPLGSINLKAVDGPASVTFV</sequence>
<dbReference type="OrthoDB" id="2392228at2759"/>
<proteinExistence type="predicted"/>
<dbReference type="AlphaFoldDB" id="A0A9P6QZN8"/>
<keyword evidence="4" id="KW-1185">Reference proteome</keyword>
<keyword evidence="2" id="KW-0472">Membrane</keyword>
<reference evidence="3" key="1">
    <citation type="journal article" date="2020" name="Fungal Divers.">
        <title>Resolving the Mortierellaceae phylogeny through synthesis of multi-gene phylogenetics and phylogenomics.</title>
        <authorList>
            <person name="Vandepol N."/>
            <person name="Liber J."/>
            <person name="Desiro A."/>
            <person name="Na H."/>
            <person name="Kennedy M."/>
            <person name="Barry K."/>
            <person name="Grigoriev I.V."/>
            <person name="Miller A.N."/>
            <person name="O'Donnell K."/>
            <person name="Stajich J.E."/>
            <person name="Bonito G."/>
        </authorList>
    </citation>
    <scope>NUCLEOTIDE SEQUENCE</scope>
    <source>
        <strain evidence="3">NVP60</strain>
    </source>
</reference>